<reference evidence="1 2" key="1">
    <citation type="journal article" date="2015" name="Fungal Genet. Biol.">
        <title>Evolution of novel wood decay mechanisms in Agaricales revealed by the genome sequences of Fistulina hepatica and Cylindrobasidium torrendii.</title>
        <authorList>
            <person name="Floudas D."/>
            <person name="Held B.W."/>
            <person name="Riley R."/>
            <person name="Nagy L.G."/>
            <person name="Koehler G."/>
            <person name="Ransdell A.S."/>
            <person name="Younus H."/>
            <person name="Chow J."/>
            <person name="Chiniquy J."/>
            <person name="Lipzen A."/>
            <person name="Tritt A."/>
            <person name="Sun H."/>
            <person name="Haridas S."/>
            <person name="LaButti K."/>
            <person name="Ohm R.A."/>
            <person name="Kues U."/>
            <person name="Blanchette R.A."/>
            <person name="Grigoriev I.V."/>
            <person name="Minto R.E."/>
            <person name="Hibbett D.S."/>
        </authorList>
    </citation>
    <scope>NUCLEOTIDE SEQUENCE [LARGE SCALE GENOMIC DNA]</scope>
    <source>
        <strain evidence="1 2">FP15055 ss-10</strain>
    </source>
</reference>
<evidence type="ECO:0000313" key="1">
    <source>
        <dbReference type="EMBL" id="KIY62892.1"/>
    </source>
</evidence>
<accession>A0A0D7AXF2</accession>
<evidence type="ECO:0008006" key="3">
    <source>
        <dbReference type="Google" id="ProtNLM"/>
    </source>
</evidence>
<keyword evidence="2" id="KW-1185">Reference proteome</keyword>
<dbReference type="Proteomes" id="UP000054007">
    <property type="component" value="Unassembled WGS sequence"/>
</dbReference>
<protein>
    <recommendedName>
        <fullName evidence="3">F-box domain-containing protein</fullName>
    </recommendedName>
</protein>
<organism evidence="1 2">
    <name type="scientific">Cylindrobasidium torrendii FP15055 ss-10</name>
    <dbReference type="NCBI Taxonomy" id="1314674"/>
    <lineage>
        <taxon>Eukaryota</taxon>
        <taxon>Fungi</taxon>
        <taxon>Dikarya</taxon>
        <taxon>Basidiomycota</taxon>
        <taxon>Agaricomycotina</taxon>
        <taxon>Agaricomycetes</taxon>
        <taxon>Agaricomycetidae</taxon>
        <taxon>Agaricales</taxon>
        <taxon>Marasmiineae</taxon>
        <taxon>Physalacriaceae</taxon>
        <taxon>Cylindrobasidium</taxon>
    </lineage>
</organism>
<gene>
    <name evidence="1" type="ORF">CYLTODRAFT_426565</name>
</gene>
<dbReference type="EMBL" id="KN880739">
    <property type="protein sequence ID" value="KIY62892.1"/>
    <property type="molecule type" value="Genomic_DNA"/>
</dbReference>
<dbReference type="AlphaFoldDB" id="A0A0D7AXF2"/>
<evidence type="ECO:0000313" key="2">
    <source>
        <dbReference type="Proteomes" id="UP000054007"/>
    </source>
</evidence>
<sequence>MPPTVLPMEIVMDVLQLAQNTDRKAIFSHCLLSHGVKTWIQQNLYHAIFLTSVKQSRLFLRTLERSPSLSIIPNILIFRLDIGVVNETNSTLHSTFSLVFEKCPSVHSLSWMTSWVKCPIPLMPNLRHLYLWTAQDLADFSIPPTVTHLALMRPYHSDTLPLEHLLGGSPLTHVAICVPGGLEHRGAHLCELIAHGCPRIHQFSIALVNKDRDLVEAEGIVRAARSDSRIVPFLIDWVHRRGDPEVPVDGSMDIEYVISPETMLFGFDIPLAPGFTNIWVRAERIQARRSGSLSRITPPTVDQAQLLTV</sequence>
<name>A0A0D7AXF2_9AGAR</name>
<proteinExistence type="predicted"/>